<name>A0ABQ0ANV2_9RHOB</name>
<proteinExistence type="predicted"/>
<keyword evidence="2" id="KW-1185">Reference proteome</keyword>
<dbReference type="Proteomes" id="UP001441944">
    <property type="component" value="Unassembled WGS sequence"/>
</dbReference>
<comment type="caution">
    <text evidence="1">The sequence shown here is derived from an EMBL/GenBank/DDBJ whole genome shotgun (WGS) entry which is preliminary data.</text>
</comment>
<protein>
    <submittedName>
        <fullName evidence="1">Uncharacterized protein</fullName>
    </submittedName>
</protein>
<dbReference type="EMBL" id="BAABWU010000013">
    <property type="protein sequence ID" value="GAA6197556.1"/>
    <property type="molecule type" value="Genomic_DNA"/>
</dbReference>
<evidence type="ECO:0000313" key="2">
    <source>
        <dbReference type="Proteomes" id="UP001441944"/>
    </source>
</evidence>
<accession>A0ABQ0ANV2</accession>
<evidence type="ECO:0000313" key="1">
    <source>
        <dbReference type="EMBL" id="GAA6197556.1"/>
    </source>
</evidence>
<sequence>MPKSLRTRETAEAKERFATEYAAIQRRWAALRAKPEPLPLKQILSLAGRVYQRLTATLEDEPGESPIWENFGRLNKKVSGDESRLESW</sequence>
<gene>
    <name evidence="1" type="ORF">NBRC116598_30000</name>
</gene>
<reference evidence="1 2" key="1">
    <citation type="submission" date="2024-04" db="EMBL/GenBank/DDBJ databases">
        <title>Draft genome sequence of Pseudophaeobacter arcticus NBRC 116598.</title>
        <authorList>
            <person name="Miyakawa T."/>
            <person name="Kusuya Y."/>
            <person name="Miura T."/>
        </authorList>
    </citation>
    <scope>NUCLEOTIDE SEQUENCE [LARGE SCALE GENOMIC DNA]</scope>
    <source>
        <strain evidence="1 2">SU-CL00105</strain>
    </source>
</reference>
<organism evidence="1 2">
    <name type="scientific">Pseudophaeobacter arcticus</name>
    <dbReference type="NCBI Taxonomy" id="385492"/>
    <lineage>
        <taxon>Bacteria</taxon>
        <taxon>Pseudomonadati</taxon>
        <taxon>Pseudomonadota</taxon>
        <taxon>Alphaproteobacteria</taxon>
        <taxon>Rhodobacterales</taxon>
        <taxon>Paracoccaceae</taxon>
        <taxon>Pseudophaeobacter</taxon>
    </lineage>
</organism>